<dbReference type="PANTHER" id="PTHR43197:SF1">
    <property type="entry name" value="UTP--GLUCOSE-1-PHOSPHATE URIDYLYLTRANSFERASE"/>
    <property type="match status" value="1"/>
</dbReference>
<evidence type="ECO:0000256" key="1">
    <source>
        <dbReference type="ARBA" id="ARBA00006890"/>
    </source>
</evidence>
<evidence type="ECO:0000256" key="2">
    <source>
        <dbReference type="ARBA" id="ARBA00012415"/>
    </source>
</evidence>
<dbReference type="InterPro" id="IPR029044">
    <property type="entry name" value="Nucleotide-diphossugar_trans"/>
</dbReference>
<dbReference type="Gene3D" id="3.90.550.10">
    <property type="entry name" value="Spore Coat Polysaccharide Biosynthesis Protein SpsA, Chain A"/>
    <property type="match status" value="1"/>
</dbReference>
<dbReference type="eggNOG" id="COG1210">
    <property type="taxonomic scope" value="Bacteria"/>
</dbReference>
<dbReference type="CDD" id="cd02541">
    <property type="entry name" value="UGPase_prokaryotic"/>
    <property type="match status" value="1"/>
</dbReference>
<dbReference type="InterPro" id="IPR005771">
    <property type="entry name" value="GalU_uridylyltTrfase_bac/arc"/>
</dbReference>
<name>A0A0T5XCI2_9BACT</name>
<dbReference type="STRING" id="592015.HMPREF1705_03264"/>
<dbReference type="OrthoDB" id="9803871at2"/>
<feature type="domain" description="Nucleotidyl transferase" evidence="7">
    <location>
        <begin position="27"/>
        <end position="274"/>
    </location>
</feature>
<dbReference type="NCBIfam" id="TIGR01099">
    <property type="entry name" value="galU"/>
    <property type="match status" value="1"/>
</dbReference>
<sequence length="304" mass="34437">MRLFDILLKYKGGMSMSGVRKCIFPVAGLGTRFLPVTKEIPKEMLPLIDRPIIHYGVDEAVASGCSQIIFITGRGKRALEDYFDRSYELEQLLKERNKEDLYRLITSISTLADFAYVRQPEPLGLGHAILCAEPFCNEPFGVILTDDVMISDKPVLKQLIDVREKFGGSVIALERVPHEETERYGIVDATPYSDNVYRINDLVEKPKKEKAPSDFAIMGRYVLSPSIFSHIRNISMGEGGEYQLTDALKSLAQEEPIWGVVYEGERLDCGTKVSWFRSTIRRGLQDPELKDVALEILRDENIIK</sequence>
<evidence type="ECO:0000256" key="3">
    <source>
        <dbReference type="ARBA" id="ARBA00022679"/>
    </source>
</evidence>
<proteinExistence type="inferred from homology"/>
<dbReference type="EC" id="2.7.7.9" evidence="2 6"/>
<dbReference type="EMBL" id="ACJX03000001">
    <property type="protein sequence ID" value="KRT36001.1"/>
    <property type="molecule type" value="Genomic_DNA"/>
</dbReference>
<dbReference type="SUPFAM" id="SSF53448">
    <property type="entry name" value="Nucleotide-diphospho-sugar transferases"/>
    <property type="match status" value="1"/>
</dbReference>
<keyword evidence="3 6" id="KW-0808">Transferase</keyword>
<evidence type="ECO:0000313" key="8">
    <source>
        <dbReference type="EMBL" id="KRT36001.1"/>
    </source>
</evidence>
<evidence type="ECO:0000259" key="7">
    <source>
        <dbReference type="Pfam" id="PF00483"/>
    </source>
</evidence>
<dbReference type="Pfam" id="PF00483">
    <property type="entry name" value="NTP_transferase"/>
    <property type="match status" value="1"/>
</dbReference>
<comment type="similarity">
    <text evidence="1 6">Belongs to the UDPGP type 2 family.</text>
</comment>
<keyword evidence="4 6" id="KW-0548">Nucleotidyltransferase</keyword>
<keyword evidence="9" id="KW-1185">Reference proteome</keyword>
<dbReference type="PANTHER" id="PTHR43197">
    <property type="entry name" value="UTP--GLUCOSE-1-PHOSPHATE URIDYLYLTRANSFERASE"/>
    <property type="match status" value="1"/>
</dbReference>
<accession>A0A0T5XCI2</accession>
<dbReference type="InterPro" id="IPR005835">
    <property type="entry name" value="NTP_transferase_dom"/>
</dbReference>
<evidence type="ECO:0000313" key="9">
    <source>
        <dbReference type="Proteomes" id="UP000005273"/>
    </source>
</evidence>
<comment type="catalytic activity">
    <reaction evidence="5 6">
        <text>alpha-D-glucose 1-phosphate + UTP + H(+) = UDP-alpha-D-glucose + diphosphate</text>
        <dbReference type="Rhea" id="RHEA:19889"/>
        <dbReference type="ChEBI" id="CHEBI:15378"/>
        <dbReference type="ChEBI" id="CHEBI:33019"/>
        <dbReference type="ChEBI" id="CHEBI:46398"/>
        <dbReference type="ChEBI" id="CHEBI:58601"/>
        <dbReference type="ChEBI" id="CHEBI:58885"/>
        <dbReference type="EC" id="2.7.7.9"/>
    </reaction>
</comment>
<dbReference type="AlphaFoldDB" id="A0A0T5XCI2"/>
<dbReference type="GO" id="GO:0003983">
    <property type="term" value="F:UTP:glucose-1-phosphate uridylyltransferase activity"/>
    <property type="evidence" value="ECO:0007669"/>
    <property type="project" value="UniProtKB-EC"/>
</dbReference>
<dbReference type="GO" id="GO:0006011">
    <property type="term" value="P:UDP-alpha-D-glucose metabolic process"/>
    <property type="evidence" value="ECO:0007669"/>
    <property type="project" value="InterPro"/>
</dbReference>
<evidence type="ECO:0000256" key="5">
    <source>
        <dbReference type="ARBA" id="ARBA00048128"/>
    </source>
</evidence>
<reference evidence="9" key="1">
    <citation type="submission" date="2012-09" db="EMBL/GenBank/DDBJ databases">
        <authorList>
            <person name="Weinstock G."/>
            <person name="Sodergren E."/>
            <person name="Clifton S."/>
            <person name="Fulton L."/>
            <person name="Fulton B."/>
            <person name="Courtney L."/>
            <person name="Fronick C."/>
            <person name="Harrison M."/>
            <person name="Strong C."/>
            <person name="Farmer C."/>
            <person name="Delehaunty K."/>
            <person name="Markovic C."/>
            <person name="Hall O."/>
            <person name="Minx P."/>
            <person name="Tomlinson C."/>
            <person name="Mitreva M."/>
            <person name="Nelson J."/>
            <person name="Hou S."/>
            <person name="Wollam A."/>
            <person name="Pepin K.H."/>
            <person name="Johnson M."/>
            <person name="Bhonagiri V."/>
            <person name="Nash W.E."/>
            <person name="Suruliraj S."/>
            <person name="Warren W."/>
            <person name="Chinwalla A."/>
            <person name="Mardis E.R."/>
            <person name="Wilson R.K."/>
        </authorList>
    </citation>
    <scope>NUCLEOTIDE SEQUENCE [LARGE SCALE GENOMIC DNA]</scope>
    <source>
        <strain evidence="9">OS1</strain>
    </source>
</reference>
<comment type="caution">
    <text evidence="8">The sequence shown here is derived from an EMBL/GenBank/DDBJ whole genome shotgun (WGS) entry which is preliminary data.</text>
</comment>
<protein>
    <recommendedName>
        <fullName evidence="2 6">UTP--glucose-1-phosphate uridylyltransferase</fullName>
        <ecNumber evidence="2 6">2.7.7.9</ecNumber>
    </recommendedName>
    <alternativeName>
        <fullName evidence="6">UDP-glucose pyrophosphorylase</fullName>
    </alternativeName>
</protein>
<organism evidence="8 9">
    <name type="scientific">Acetomicrobium hydrogeniformans ATCC BAA-1850</name>
    <dbReference type="NCBI Taxonomy" id="592015"/>
    <lineage>
        <taxon>Bacteria</taxon>
        <taxon>Thermotogati</taxon>
        <taxon>Synergistota</taxon>
        <taxon>Synergistia</taxon>
        <taxon>Synergistales</taxon>
        <taxon>Acetomicrobiaceae</taxon>
        <taxon>Acetomicrobium</taxon>
    </lineage>
</organism>
<gene>
    <name evidence="8" type="ORF">HMPREF1705_03264</name>
</gene>
<evidence type="ECO:0000256" key="4">
    <source>
        <dbReference type="ARBA" id="ARBA00022695"/>
    </source>
</evidence>
<evidence type="ECO:0000256" key="6">
    <source>
        <dbReference type="RuleBase" id="RU361259"/>
    </source>
</evidence>
<dbReference type="Proteomes" id="UP000005273">
    <property type="component" value="Unassembled WGS sequence"/>
</dbReference>